<feature type="transmembrane region" description="Helical" evidence="1">
    <location>
        <begin position="216"/>
        <end position="242"/>
    </location>
</feature>
<dbReference type="Proteomes" id="UP000268162">
    <property type="component" value="Unassembled WGS sequence"/>
</dbReference>
<dbReference type="AlphaFoldDB" id="A0A4P9ZZL8"/>
<dbReference type="EMBL" id="ML002290">
    <property type="protein sequence ID" value="RKP39193.1"/>
    <property type="molecule type" value="Genomic_DNA"/>
</dbReference>
<feature type="transmembrane region" description="Helical" evidence="1">
    <location>
        <begin position="254"/>
        <end position="275"/>
    </location>
</feature>
<dbReference type="PANTHER" id="PTHR34391:SF1">
    <property type="entry name" value="UPF0658 GOLGI APPARATUS MEMBRANE PROTEIN C1952.10C-RELATED"/>
    <property type="match status" value="1"/>
</dbReference>
<feature type="transmembrane region" description="Helical" evidence="1">
    <location>
        <begin position="282"/>
        <end position="302"/>
    </location>
</feature>
<dbReference type="PANTHER" id="PTHR34391">
    <property type="entry name" value="UPF0658 GOLGI APPARATUS MEMBRANE PROTEIN C1952.10C-RELATED"/>
    <property type="match status" value="1"/>
</dbReference>
<protein>
    <submittedName>
        <fullName evidence="2">Uncharacterized protein</fullName>
    </submittedName>
</protein>
<dbReference type="GO" id="GO:0005794">
    <property type="term" value="C:Golgi apparatus"/>
    <property type="evidence" value="ECO:0007669"/>
    <property type="project" value="TreeGrafter"/>
</dbReference>
<organism evidence="2 3">
    <name type="scientific">Dimargaris cristalligena</name>
    <dbReference type="NCBI Taxonomy" id="215637"/>
    <lineage>
        <taxon>Eukaryota</taxon>
        <taxon>Fungi</taxon>
        <taxon>Fungi incertae sedis</taxon>
        <taxon>Zoopagomycota</taxon>
        <taxon>Kickxellomycotina</taxon>
        <taxon>Dimargaritomycetes</taxon>
        <taxon>Dimargaritales</taxon>
        <taxon>Dimargaritaceae</taxon>
        <taxon>Dimargaris</taxon>
    </lineage>
</organism>
<sequence length="405" mass="46265">MANHANERLKPIILIPDGNVVYAKPKRTFISRVLPSGKWAGIALIAIFASLLVALIAQCLVMTGQLDQIDFTYWAQKNNQTEHFNNWRLIQNSTPIIVYNAIFIASLVYLLVSWWDTLVHKNIFQAGSLIIFSILTIVFAVIQYYHLPTLTGWELNYIEDNYTELSVKNTKAFEYVLLAFLAAGTLVIMALGVFLYREFAWSFYKKLGADVQIRRLNVNFLIMVTLFKLDAFFFEVFAIQVLTLWVADGPYYPWIRALLAFFFEMVILTAGYLGLIREQRPLMLIFLGGLVLGLGYILFELALVARGMSRDDPVYTYSSGYILFYVCVNVILIVLSFGYGLRCYHDFGQGLLEARSRASMIGDPNESQIITVRGSRNRRPRGEKEVVSDNSSPERFVQPIRMEID</sequence>
<evidence type="ECO:0000313" key="3">
    <source>
        <dbReference type="Proteomes" id="UP000268162"/>
    </source>
</evidence>
<dbReference type="InterPro" id="IPR040410">
    <property type="entry name" value="UPF0658_Golgi"/>
</dbReference>
<feature type="transmembrane region" description="Helical" evidence="1">
    <location>
        <begin position="127"/>
        <end position="147"/>
    </location>
</feature>
<feature type="transmembrane region" description="Helical" evidence="1">
    <location>
        <begin position="39"/>
        <end position="63"/>
    </location>
</feature>
<feature type="transmembrane region" description="Helical" evidence="1">
    <location>
        <begin position="322"/>
        <end position="341"/>
    </location>
</feature>
<reference evidence="3" key="1">
    <citation type="journal article" date="2018" name="Nat. Microbiol.">
        <title>Leveraging single-cell genomics to expand the fungal tree of life.</title>
        <authorList>
            <person name="Ahrendt S.R."/>
            <person name="Quandt C.A."/>
            <person name="Ciobanu D."/>
            <person name="Clum A."/>
            <person name="Salamov A."/>
            <person name="Andreopoulos B."/>
            <person name="Cheng J.F."/>
            <person name="Woyke T."/>
            <person name="Pelin A."/>
            <person name="Henrissat B."/>
            <person name="Reynolds N.K."/>
            <person name="Benny G.L."/>
            <person name="Smith M.E."/>
            <person name="James T.Y."/>
            <person name="Grigoriev I.V."/>
        </authorList>
    </citation>
    <scope>NUCLEOTIDE SEQUENCE [LARGE SCALE GENOMIC DNA]</scope>
    <source>
        <strain evidence="3">RSA 468</strain>
    </source>
</reference>
<keyword evidence="3" id="KW-1185">Reference proteome</keyword>
<name>A0A4P9ZZL8_9FUNG</name>
<keyword evidence="1" id="KW-0472">Membrane</keyword>
<feature type="transmembrane region" description="Helical" evidence="1">
    <location>
        <begin position="96"/>
        <end position="115"/>
    </location>
</feature>
<evidence type="ECO:0000256" key="1">
    <source>
        <dbReference type="SAM" id="Phobius"/>
    </source>
</evidence>
<gene>
    <name evidence="2" type="ORF">BJ085DRAFT_37972</name>
</gene>
<proteinExistence type="predicted"/>
<feature type="transmembrane region" description="Helical" evidence="1">
    <location>
        <begin position="175"/>
        <end position="196"/>
    </location>
</feature>
<keyword evidence="1" id="KW-0812">Transmembrane</keyword>
<keyword evidence="1" id="KW-1133">Transmembrane helix</keyword>
<accession>A0A4P9ZZL8</accession>
<dbReference type="OrthoDB" id="2448307at2759"/>
<evidence type="ECO:0000313" key="2">
    <source>
        <dbReference type="EMBL" id="RKP39193.1"/>
    </source>
</evidence>